<evidence type="ECO:0000256" key="1">
    <source>
        <dbReference type="ARBA" id="ARBA00004442"/>
    </source>
</evidence>
<keyword evidence="9" id="KW-1185">Reference proteome</keyword>
<evidence type="ECO:0000256" key="2">
    <source>
        <dbReference type="ARBA" id="ARBA00022452"/>
    </source>
</evidence>
<dbReference type="Gene3D" id="1.20.1600.10">
    <property type="entry name" value="Outer membrane efflux proteins (OEP)"/>
    <property type="match status" value="1"/>
</dbReference>
<keyword evidence="3" id="KW-0812">Transmembrane</keyword>
<protein>
    <submittedName>
        <fullName evidence="8">Outer membrane efflux protein</fullName>
    </submittedName>
</protein>
<dbReference type="SUPFAM" id="SSF56954">
    <property type="entry name" value="Outer membrane efflux proteins (OEP)"/>
    <property type="match status" value="1"/>
</dbReference>
<evidence type="ECO:0000313" key="8">
    <source>
        <dbReference type="EMBL" id="QEH33452.1"/>
    </source>
</evidence>
<dbReference type="GO" id="GO:1990281">
    <property type="term" value="C:efflux pump complex"/>
    <property type="evidence" value="ECO:0007669"/>
    <property type="project" value="TreeGrafter"/>
</dbReference>
<evidence type="ECO:0000256" key="6">
    <source>
        <dbReference type="SAM" id="MobiDB-lite"/>
    </source>
</evidence>
<keyword evidence="4" id="KW-0472">Membrane</keyword>
<dbReference type="InterPro" id="IPR051906">
    <property type="entry name" value="TolC-like"/>
</dbReference>
<comment type="subcellular location">
    <subcellularLocation>
        <location evidence="1">Cell outer membrane</location>
    </subcellularLocation>
</comment>
<organism evidence="8 9">
    <name type="scientific">Aquisphaera giovannonii</name>
    <dbReference type="NCBI Taxonomy" id="406548"/>
    <lineage>
        <taxon>Bacteria</taxon>
        <taxon>Pseudomonadati</taxon>
        <taxon>Planctomycetota</taxon>
        <taxon>Planctomycetia</taxon>
        <taxon>Isosphaerales</taxon>
        <taxon>Isosphaeraceae</taxon>
        <taxon>Aquisphaera</taxon>
    </lineage>
</organism>
<dbReference type="RefSeq" id="WP_246196466.1">
    <property type="nucleotide sequence ID" value="NZ_CP042997.1"/>
</dbReference>
<evidence type="ECO:0000256" key="3">
    <source>
        <dbReference type="ARBA" id="ARBA00022692"/>
    </source>
</evidence>
<gene>
    <name evidence="8" type="ORF">OJF2_19540</name>
</gene>
<evidence type="ECO:0000256" key="5">
    <source>
        <dbReference type="ARBA" id="ARBA00023237"/>
    </source>
</evidence>
<dbReference type="GO" id="GO:0015288">
    <property type="term" value="F:porin activity"/>
    <property type="evidence" value="ECO:0007669"/>
    <property type="project" value="TreeGrafter"/>
</dbReference>
<keyword evidence="7" id="KW-0732">Signal</keyword>
<dbReference type="GO" id="GO:0015562">
    <property type="term" value="F:efflux transmembrane transporter activity"/>
    <property type="evidence" value="ECO:0007669"/>
    <property type="project" value="InterPro"/>
</dbReference>
<dbReference type="KEGG" id="agv:OJF2_19540"/>
<dbReference type="Proteomes" id="UP000324233">
    <property type="component" value="Chromosome"/>
</dbReference>
<accession>A0A5B9VYT2</accession>
<evidence type="ECO:0000256" key="7">
    <source>
        <dbReference type="SAM" id="SignalP"/>
    </source>
</evidence>
<name>A0A5B9VYT2_9BACT</name>
<evidence type="ECO:0000256" key="4">
    <source>
        <dbReference type="ARBA" id="ARBA00023136"/>
    </source>
</evidence>
<dbReference type="EMBL" id="CP042997">
    <property type="protein sequence ID" value="QEH33452.1"/>
    <property type="molecule type" value="Genomic_DNA"/>
</dbReference>
<dbReference type="AlphaFoldDB" id="A0A5B9VYT2"/>
<dbReference type="PANTHER" id="PTHR30026">
    <property type="entry name" value="OUTER MEMBRANE PROTEIN TOLC"/>
    <property type="match status" value="1"/>
</dbReference>
<keyword evidence="5" id="KW-0998">Cell outer membrane</keyword>
<feature type="signal peptide" evidence="7">
    <location>
        <begin position="1"/>
        <end position="20"/>
    </location>
</feature>
<feature type="region of interest" description="Disordered" evidence="6">
    <location>
        <begin position="519"/>
        <end position="562"/>
    </location>
</feature>
<reference evidence="8 9" key="1">
    <citation type="submission" date="2019-08" db="EMBL/GenBank/DDBJ databases">
        <title>Deep-cultivation of Planctomycetes and their phenomic and genomic characterization uncovers novel biology.</title>
        <authorList>
            <person name="Wiegand S."/>
            <person name="Jogler M."/>
            <person name="Boedeker C."/>
            <person name="Pinto D."/>
            <person name="Vollmers J."/>
            <person name="Rivas-Marin E."/>
            <person name="Kohn T."/>
            <person name="Peeters S.H."/>
            <person name="Heuer A."/>
            <person name="Rast P."/>
            <person name="Oberbeckmann S."/>
            <person name="Bunk B."/>
            <person name="Jeske O."/>
            <person name="Meyerdierks A."/>
            <person name="Storesund J.E."/>
            <person name="Kallscheuer N."/>
            <person name="Luecker S."/>
            <person name="Lage O.M."/>
            <person name="Pohl T."/>
            <person name="Merkel B.J."/>
            <person name="Hornburger P."/>
            <person name="Mueller R.-W."/>
            <person name="Bruemmer F."/>
            <person name="Labrenz M."/>
            <person name="Spormann A.M."/>
            <person name="Op den Camp H."/>
            <person name="Overmann J."/>
            <person name="Amann R."/>
            <person name="Jetten M.S.M."/>
            <person name="Mascher T."/>
            <person name="Medema M.H."/>
            <person name="Devos D.P."/>
            <person name="Kaster A.-K."/>
            <person name="Ovreas L."/>
            <person name="Rohde M."/>
            <person name="Galperin M.Y."/>
            <person name="Jogler C."/>
        </authorList>
    </citation>
    <scope>NUCLEOTIDE SEQUENCE [LARGE SCALE GENOMIC DNA]</scope>
    <source>
        <strain evidence="8 9">OJF2</strain>
    </source>
</reference>
<feature type="compositionally biased region" description="Pro residues" evidence="6">
    <location>
        <begin position="552"/>
        <end position="562"/>
    </location>
</feature>
<sequence precursor="true">MSRPSLVVAIPAFAVGIAIAASTGGSVLAQSASPLANPASTAVPEPLPTVAREPGTSAVASADANKEGAPPPPPVSPPTILHPETRPIDLNTALQLAGVQNPELNAARQRVLESVALRQLAAAQFLPSINPGMNYDSHAGNLQQSNGNILSVNRSAVYVGAGSMAVAAGTVAVPGVFLSGNTALGVFRYLESRQFVRQREFENVAIRNQVFLRTVVAFSELLRSEARHAVALQNREEARGIARLTRDYAETGQGRMADANRAATELQRREAYLKGVEAELVAASAALCQVLNLDPTLRLHPTDAFVVPQPLVPDPIPVNELIALGLLQRPELGAQRASIIQGILALQTAKLLPFSPTVYLGFSAGGFGGGSNLVRPILGGFGGRTDFDVAAYWTIQNLGVGNLAMIRGADANLQVRRFEQLEVLNMVREQIAESYARTHARFAQIETNEAATRSGLLSFTQDLTRIRYRSRDVLPIELLDSFRLLAQARIDYADAIVDYNEAQFQLYVALGQPPANSLARPVPTQGITPSGVTGDNPRVTGPARSAGTTPPNSVPPATPPSR</sequence>
<dbReference type="GO" id="GO:0009279">
    <property type="term" value="C:cell outer membrane"/>
    <property type="evidence" value="ECO:0007669"/>
    <property type="project" value="UniProtKB-SubCell"/>
</dbReference>
<proteinExistence type="predicted"/>
<dbReference type="PANTHER" id="PTHR30026:SF20">
    <property type="entry name" value="OUTER MEMBRANE PROTEIN TOLC"/>
    <property type="match status" value="1"/>
</dbReference>
<evidence type="ECO:0000313" key="9">
    <source>
        <dbReference type="Proteomes" id="UP000324233"/>
    </source>
</evidence>
<feature type="chain" id="PRO_5022815937" evidence="7">
    <location>
        <begin position="21"/>
        <end position="562"/>
    </location>
</feature>
<feature type="region of interest" description="Disordered" evidence="6">
    <location>
        <begin position="36"/>
        <end position="84"/>
    </location>
</feature>
<keyword evidence="2" id="KW-1134">Transmembrane beta strand</keyword>